<keyword evidence="1" id="KW-0175">Coiled coil</keyword>
<evidence type="ECO:0000313" key="3">
    <source>
        <dbReference type="Proteomes" id="UP001229421"/>
    </source>
</evidence>
<accession>A0AAD8KYB5</accession>
<name>A0AAD8KYB5_TARER</name>
<sequence>MRIGLVLKSALLRREAMEAAVKALQDLETELHAHALRTEFGWDEDLQFINIFSIHYNKLGFLNKLIIRTKELGRFEIQSLCFIGLKL</sequence>
<dbReference type="Proteomes" id="UP001229421">
    <property type="component" value="Unassembled WGS sequence"/>
</dbReference>
<evidence type="ECO:0000256" key="1">
    <source>
        <dbReference type="SAM" id="Coils"/>
    </source>
</evidence>
<feature type="coiled-coil region" evidence="1">
    <location>
        <begin position="7"/>
        <end position="37"/>
    </location>
</feature>
<dbReference type="AlphaFoldDB" id="A0AAD8KYB5"/>
<keyword evidence="3" id="KW-1185">Reference proteome</keyword>
<gene>
    <name evidence="2" type="ORF">QVD17_07881</name>
</gene>
<reference evidence="2" key="1">
    <citation type="journal article" date="2023" name="bioRxiv">
        <title>Improved chromosome-level genome assembly for marigold (Tagetes erecta).</title>
        <authorList>
            <person name="Jiang F."/>
            <person name="Yuan L."/>
            <person name="Wang S."/>
            <person name="Wang H."/>
            <person name="Xu D."/>
            <person name="Wang A."/>
            <person name="Fan W."/>
        </authorList>
    </citation>
    <scope>NUCLEOTIDE SEQUENCE</scope>
    <source>
        <strain evidence="2">WSJ</strain>
        <tissue evidence="2">Leaf</tissue>
    </source>
</reference>
<comment type="caution">
    <text evidence="2">The sequence shown here is derived from an EMBL/GenBank/DDBJ whole genome shotgun (WGS) entry which is preliminary data.</text>
</comment>
<dbReference type="EMBL" id="JAUHHV010000002">
    <property type="protein sequence ID" value="KAK1431422.1"/>
    <property type="molecule type" value="Genomic_DNA"/>
</dbReference>
<protein>
    <submittedName>
        <fullName evidence="2">Uncharacterized protein</fullName>
    </submittedName>
</protein>
<organism evidence="2 3">
    <name type="scientific">Tagetes erecta</name>
    <name type="common">African marigold</name>
    <dbReference type="NCBI Taxonomy" id="13708"/>
    <lineage>
        <taxon>Eukaryota</taxon>
        <taxon>Viridiplantae</taxon>
        <taxon>Streptophyta</taxon>
        <taxon>Embryophyta</taxon>
        <taxon>Tracheophyta</taxon>
        <taxon>Spermatophyta</taxon>
        <taxon>Magnoliopsida</taxon>
        <taxon>eudicotyledons</taxon>
        <taxon>Gunneridae</taxon>
        <taxon>Pentapetalae</taxon>
        <taxon>asterids</taxon>
        <taxon>campanulids</taxon>
        <taxon>Asterales</taxon>
        <taxon>Asteraceae</taxon>
        <taxon>Asteroideae</taxon>
        <taxon>Heliantheae alliance</taxon>
        <taxon>Tageteae</taxon>
        <taxon>Tagetes</taxon>
    </lineage>
</organism>
<proteinExistence type="predicted"/>
<evidence type="ECO:0000313" key="2">
    <source>
        <dbReference type="EMBL" id="KAK1431422.1"/>
    </source>
</evidence>